<keyword evidence="2" id="KW-1185">Reference proteome</keyword>
<reference evidence="1" key="1">
    <citation type="submission" date="2023-03" db="EMBL/GenBank/DDBJ databases">
        <title>Chromosome-level genomes of two armyworms, Mythimna separata and Mythimna loreyi, provide insights into the biosynthesis and reception of sex pheromones.</title>
        <authorList>
            <person name="Zhao H."/>
        </authorList>
    </citation>
    <scope>NUCLEOTIDE SEQUENCE</scope>
    <source>
        <strain evidence="1">BeijingLab</strain>
    </source>
</reference>
<sequence length="523" mass="59566">MNNERYSGLKDFEDRSYYVKTRRIWPLGDGHAHSSAIATGAASYNETTVRLELKALTTIETLNPDMKALIATFVAIIAIIAGVRLVFNKEHQIPELDLQRWWGSGSKPEKQDESIRPFKIDFNDSMISDLKQRIKNRRRLTKPLEGIQSEYGMNTDYLEKILTYWVDKYDFKKRAELLNIFPHYKTKIQGLDLHYIHVKPKATKGIEVLPLLMLHGWPSSSKEFVKVIPILTTPKEGYNFIFEVVAADLPGYGFSEGTNKPGLNPLQIGIMMRNLMLRLGHKKFYIQAGDWGSQSATHMATLFPDNILGYHNNMPVSSRLISHFKLLIGSLFPSLIDSDRPERVYPLKNHFKYLLRESGYFHLQSTKPDTVGVALSDSPSGLAAYMMEKMAICSNRDQLDTPHGGLASLDIDDVLDTVTITWMNECIVTSMRLYAEGFSHPEIFIVQNIPTDVPTAAVKFLYEVTYQPDWILKDKFRNLVRSKSYDFGGHFAGIHTPDVLADDVFASVKEFIKFHRTAKNKST</sequence>
<evidence type="ECO:0000313" key="1">
    <source>
        <dbReference type="EMBL" id="KAJ8723358.1"/>
    </source>
</evidence>
<name>A0ACC2QVU3_9NEOP</name>
<evidence type="ECO:0000313" key="2">
    <source>
        <dbReference type="Proteomes" id="UP001231649"/>
    </source>
</evidence>
<dbReference type="EMBL" id="CM056790">
    <property type="protein sequence ID" value="KAJ8723358.1"/>
    <property type="molecule type" value="Genomic_DNA"/>
</dbReference>
<gene>
    <name evidence="1" type="ORF">PYW08_003270</name>
</gene>
<protein>
    <submittedName>
        <fullName evidence="1">Uncharacterized protein</fullName>
    </submittedName>
</protein>
<organism evidence="1 2">
    <name type="scientific">Mythimna loreyi</name>
    <dbReference type="NCBI Taxonomy" id="667449"/>
    <lineage>
        <taxon>Eukaryota</taxon>
        <taxon>Metazoa</taxon>
        <taxon>Ecdysozoa</taxon>
        <taxon>Arthropoda</taxon>
        <taxon>Hexapoda</taxon>
        <taxon>Insecta</taxon>
        <taxon>Pterygota</taxon>
        <taxon>Neoptera</taxon>
        <taxon>Endopterygota</taxon>
        <taxon>Lepidoptera</taxon>
        <taxon>Glossata</taxon>
        <taxon>Ditrysia</taxon>
        <taxon>Noctuoidea</taxon>
        <taxon>Noctuidae</taxon>
        <taxon>Noctuinae</taxon>
        <taxon>Hadenini</taxon>
        <taxon>Mythimna</taxon>
    </lineage>
</organism>
<comment type="caution">
    <text evidence="1">The sequence shown here is derived from an EMBL/GenBank/DDBJ whole genome shotgun (WGS) entry which is preliminary data.</text>
</comment>
<accession>A0ACC2QVU3</accession>
<dbReference type="Proteomes" id="UP001231649">
    <property type="component" value="Chromosome 14"/>
</dbReference>
<proteinExistence type="predicted"/>